<dbReference type="Pfam" id="PF09320">
    <property type="entry name" value="DUF1977"/>
    <property type="match status" value="1"/>
</dbReference>
<sequence length="384" mass="43250">MVVNLEEAKRCLSIAKKKLQAGDAAAAERLAQKALNMHPLPEAQDFLKALSSAPKPSAQAQPDKKPAASVPKPPTESTPKAALSYTKEQVEAVTRIMSFKNDYYRVLELQKTASDSEIKKSYRKLALQFHPDKNKAPSADEAFKIVSQAFTTLSDSQKRGHYDQFGAATSPAKFSNTQFSQQPFAFTQTSDISPEDLFNAFFGQNVDGFDFNFGPGIRMRKFSQRQANNQRAQYYAHRPESNSEPDSRSQILSILIFFAFLLLSGLFTSVINSEESLPRFSFSPSGHYTTRKTTKSYNVDYFVKNSEFRSYKLPSNPALLRKLESRVISSYTNILRDECRSQMLRKERMIEDANGWLGIGRDPVALKKAKKLKLPSCDELARFT</sequence>
<dbReference type="InterPro" id="IPR051100">
    <property type="entry name" value="DnaJ_subfamily_B/C"/>
</dbReference>
<dbReference type="InterPro" id="IPR001623">
    <property type="entry name" value="DnaJ_domain"/>
</dbReference>
<dbReference type="PANTHER" id="PTHR43908:SF3">
    <property type="entry name" value="AT29763P-RELATED"/>
    <property type="match status" value="1"/>
</dbReference>
<evidence type="ECO:0000313" key="8">
    <source>
        <dbReference type="EMBL" id="PVU94540.1"/>
    </source>
</evidence>
<evidence type="ECO:0000256" key="6">
    <source>
        <dbReference type="SAM" id="Phobius"/>
    </source>
</evidence>
<dbReference type="Gene3D" id="1.10.287.110">
    <property type="entry name" value="DnaJ domain"/>
    <property type="match status" value="1"/>
</dbReference>
<keyword evidence="3 6" id="KW-1133">Transmembrane helix</keyword>
<feature type="region of interest" description="Disordered" evidence="5">
    <location>
        <begin position="45"/>
        <end position="84"/>
    </location>
</feature>
<dbReference type="AlphaFoldDB" id="A0A2T9YQA7"/>
<organism evidence="8 9">
    <name type="scientific">Smittium simulii</name>
    <dbReference type="NCBI Taxonomy" id="133385"/>
    <lineage>
        <taxon>Eukaryota</taxon>
        <taxon>Fungi</taxon>
        <taxon>Fungi incertae sedis</taxon>
        <taxon>Zoopagomycota</taxon>
        <taxon>Kickxellomycotina</taxon>
        <taxon>Harpellomycetes</taxon>
        <taxon>Harpellales</taxon>
        <taxon>Legeriomycetaceae</taxon>
        <taxon>Smittium</taxon>
    </lineage>
</organism>
<protein>
    <recommendedName>
        <fullName evidence="7">J domain-containing protein</fullName>
    </recommendedName>
</protein>
<evidence type="ECO:0000259" key="7">
    <source>
        <dbReference type="PROSITE" id="PS50076"/>
    </source>
</evidence>
<dbReference type="OrthoDB" id="1507364at2759"/>
<keyword evidence="2 6" id="KW-0812">Transmembrane</keyword>
<dbReference type="SUPFAM" id="SSF46565">
    <property type="entry name" value="Chaperone J-domain"/>
    <property type="match status" value="1"/>
</dbReference>
<name>A0A2T9YQA7_9FUNG</name>
<keyword evidence="4 6" id="KW-0472">Membrane</keyword>
<dbReference type="InterPro" id="IPR036869">
    <property type="entry name" value="J_dom_sf"/>
</dbReference>
<accession>A0A2T9YQA7</accession>
<dbReference type="PRINTS" id="PR00625">
    <property type="entry name" value="JDOMAIN"/>
</dbReference>
<dbReference type="InterPro" id="IPR015399">
    <property type="entry name" value="DUF1977_DnaJ-like"/>
</dbReference>
<dbReference type="EMBL" id="MBFR01000086">
    <property type="protein sequence ID" value="PVU94540.1"/>
    <property type="molecule type" value="Genomic_DNA"/>
</dbReference>
<dbReference type="GO" id="GO:0071218">
    <property type="term" value="P:cellular response to misfolded protein"/>
    <property type="evidence" value="ECO:0007669"/>
    <property type="project" value="TreeGrafter"/>
</dbReference>
<evidence type="ECO:0000256" key="5">
    <source>
        <dbReference type="SAM" id="MobiDB-lite"/>
    </source>
</evidence>
<dbReference type="PROSITE" id="PS50076">
    <property type="entry name" value="DNAJ_2"/>
    <property type="match status" value="1"/>
</dbReference>
<dbReference type="Pfam" id="PF00226">
    <property type="entry name" value="DnaJ"/>
    <property type="match status" value="1"/>
</dbReference>
<gene>
    <name evidence="8" type="ORF">BB561_002478</name>
</gene>
<evidence type="ECO:0000256" key="1">
    <source>
        <dbReference type="ARBA" id="ARBA00004167"/>
    </source>
</evidence>
<keyword evidence="9" id="KW-1185">Reference proteome</keyword>
<feature type="domain" description="J" evidence="7">
    <location>
        <begin position="102"/>
        <end position="166"/>
    </location>
</feature>
<dbReference type="STRING" id="133385.A0A2T9YQA7"/>
<dbReference type="CDD" id="cd06257">
    <property type="entry name" value="DnaJ"/>
    <property type="match status" value="1"/>
</dbReference>
<evidence type="ECO:0000313" key="9">
    <source>
        <dbReference type="Proteomes" id="UP000245383"/>
    </source>
</evidence>
<evidence type="ECO:0000256" key="4">
    <source>
        <dbReference type="ARBA" id="ARBA00023136"/>
    </source>
</evidence>
<comment type="subcellular location">
    <subcellularLocation>
        <location evidence="1">Membrane</location>
        <topology evidence="1">Single-pass membrane protein</topology>
    </subcellularLocation>
</comment>
<evidence type="ECO:0000256" key="3">
    <source>
        <dbReference type="ARBA" id="ARBA00022989"/>
    </source>
</evidence>
<dbReference type="GO" id="GO:0030544">
    <property type="term" value="F:Hsp70 protein binding"/>
    <property type="evidence" value="ECO:0007669"/>
    <property type="project" value="TreeGrafter"/>
</dbReference>
<evidence type="ECO:0000256" key="2">
    <source>
        <dbReference type="ARBA" id="ARBA00022692"/>
    </source>
</evidence>
<dbReference type="SMART" id="SM00271">
    <property type="entry name" value="DnaJ"/>
    <property type="match status" value="1"/>
</dbReference>
<dbReference type="GO" id="GO:0005789">
    <property type="term" value="C:endoplasmic reticulum membrane"/>
    <property type="evidence" value="ECO:0007669"/>
    <property type="project" value="TreeGrafter"/>
</dbReference>
<comment type="caution">
    <text evidence="8">The sequence shown here is derived from an EMBL/GenBank/DDBJ whole genome shotgun (WGS) entry which is preliminary data.</text>
</comment>
<dbReference type="PANTHER" id="PTHR43908">
    <property type="entry name" value="AT29763P-RELATED"/>
    <property type="match status" value="1"/>
</dbReference>
<feature type="transmembrane region" description="Helical" evidence="6">
    <location>
        <begin position="251"/>
        <end position="271"/>
    </location>
</feature>
<dbReference type="Proteomes" id="UP000245383">
    <property type="component" value="Unassembled WGS sequence"/>
</dbReference>
<proteinExistence type="predicted"/>
<reference evidence="8 9" key="1">
    <citation type="journal article" date="2018" name="MBio">
        <title>Comparative Genomics Reveals the Core Gene Toolbox for the Fungus-Insect Symbiosis.</title>
        <authorList>
            <person name="Wang Y."/>
            <person name="Stata M."/>
            <person name="Wang W."/>
            <person name="Stajich J.E."/>
            <person name="White M.M."/>
            <person name="Moncalvo J.M."/>
        </authorList>
    </citation>
    <scope>NUCLEOTIDE SEQUENCE [LARGE SCALE GENOMIC DNA]</scope>
    <source>
        <strain evidence="8 9">SWE-8-4</strain>
    </source>
</reference>